<comment type="caution">
    <text evidence="1">The sequence shown here is derived from an EMBL/GenBank/DDBJ whole genome shotgun (WGS) entry which is preliminary data.</text>
</comment>
<organism evidence="1 2">
    <name type="scientific">Helianthus annuus</name>
    <name type="common">Common sunflower</name>
    <dbReference type="NCBI Taxonomy" id="4232"/>
    <lineage>
        <taxon>Eukaryota</taxon>
        <taxon>Viridiplantae</taxon>
        <taxon>Streptophyta</taxon>
        <taxon>Embryophyta</taxon>
        <taxon>Tracheophyta</taxon>
        <taxon>Spermatophyta</taxon>
        <taxon>Magnoliopsida</taxon>
        <taxon>eudicotyledons</taxon>
        <taxon>Gunneridae</taxon>
        <taxon>Pentapetalae</taxon>
        <taxon>asterids</taxon>
        <taxon>campanulids</taxon>
        <taxon>Asterales</taxon>
        <taxon>Asteraceae</taxon>
        <taxon>Asteroideae</taxon>
        <taxon>Heliantheae alliance</taxon>
        <taxon>Heliantheae</taxon>
        <taxon>Helianthus</taxon>
    </lineage>
</organism>
<dbReference type="AlphaFoldDB" id="A0A9K3JT56"/>
<accession>A0A9K3JT56</accession>
<dbReference type="Proteomes" id="UP000215914">
    <property type="component" value="Unassembled WGS sequence"/>
</dbReference>
<dbReference type="Gramene" id="mRNA:HanXRQr2_Chr02g0085721">
    <property type="protein sequence ID" value="mRNA:HanXRQr2_Chr02g0085721"/>
    <property type="gene ID" value="HanXRQr2_Chr02g0085721"/>
</dbReference>
<evidence type="ECO:0000313" key="2">
    <source>
        <dbReference type="Proteomes" id="UP000215914"/>
    </source>
</evidence>
<reference evidence="1" key="2">
    <citation type="submission" date="2020-06" db="EMBL/GenBank/DDBJ databases">
        <title>Helianthus annuus Genome sequencing and assembly Release 2.</title>
        <authorList>
            <person name="Gouzy J."/>
            <person name="Langlade N."/>
            <person name="Munos S."/>
        </authorList>
    </citation>
    <scope>NUCLEOTIDE SEQUENCE</scope>
    <source>
        <tissue evidence="1">Leaves</tissue>
    </source>
</reference>
<keyword evidence="2" id="KW-1185">Reference proteome</keyword>
<name>A0A9K3JT56_HELAN</name>
<dbReference type="EMBL" id="MNCJ02000317">
    <property type="protein sequence ID" value="KAF5820165.1"/>
    <property type="molecule type" value="Genomic_DNA"/>
</dbReference>
<protein>
    <submittedName>
        <fullName evidence="1">Uncharacterized protein</fullName>
    </submittedName>
</protein>
<gene>
    <name evidence="1" type="ORF">HanXRQr2_Chr02g0085721</name>
</gene>
<evidence type="ECO:0000313" key="1">
    <source>
        <dbReference type="EMBL" id="KAF5820165.1"/>
    </source>
</evidence>
<sequence>MRLKRDVPMHIDTTPNRQSLPRRFISCSRVATQRLPVAPKGCPIAIAPPLTLIFCGSISSFFWQYTNCDANA</sequence>
<reference evidence="1" key="1">
    <citation type="journal article" date="2017" name="Nature">
        <title>The sunflower genome provides insights into oil metabolism, flowering and Asterid evolution.</title>
        <authorList>
            <person name="Badouin H."/>
            <person name="Gouzy J."/>
            <person name="Grassa C.J."/>
            <person name="Murat F."/>
            <person name="Staton S.E."/>
            <person name="Cottret L."/>
            <person name="Lelandais-Briere C."/>
            <person name="Owens G.L."/>
            <person name="Carrere S."/>
            <person name="Mayjonade B."/>
            <person name="Legrand L."/>
            <person name="Gill N."/>
            <person name="Kane N.C."/>
            <person name="Bowers J.E."/>
            <person name="Hubner S."/>
            <person name="Bellec A."/>
            <person name="Berard A."/>
            <person name="Berges H."/>
            <person name="Blanchet N."/>
            <person name="Boniface M.C."/>
            <person name="Brunel D."/>
            <person name="Catrice O."/>
            <person name="Chaidir N."/>
            <person name="Claudel C."/>
            <person name="Donnadieu C."/>
            <person name="Faraut T."/>
            <person name="Fievet G."/>
            <person name="Helmstetter N."/>
            <person name="King M."/>
            <person name="Knapp S.J."/>
            <person name="Lai Z."/>
            <person name="Le Paslier M.C."/>
            <person name="Lippi Y."/>
            <person name="Lorenzon L."/>
            <person name="Mandel J.R."/>
            <person name="Marage G."/>
            <person name="Marchand G."/>
            <person name="Marquand E."/>
            <person name="Bret-Mestries E."/>
            <person name="Morien E."/>
            <person name="Nambeesan S."/>
            <person name="Nguyen T."/>
            <person name="Pegot-Espagnet P."/>
            <person name="Pouilly N."/>
            <person name="Raftis F."/>
            <person name="Sallet E."/>
            <person name="Schiex T."/>
            <person name="Thomas J."/>
            <person name="Vandecasteele C."/>
            <person name="Vares D."/>
            <person name="Vear F."/>
            <person name="Vautrin S."/>
            <person name="Crespi M."/>
            <person name="Mangin B."/>
            <person name="Burke J.M."/>
            <person name="Salse J."/>
            <person name="Munos S."/>
            <person name="Vincourt P."/>
            <person name="Rieseberg L.H."/>
            <person name="Langlade N.B."/>
        </authorList>
    </citation>
    <scope>NUCLEOTIDE SEQUENCE</scope>
    <source>
        <tissue evidence="1">Leaves</tissue>
    </source>
</reference>
<proteinExistence type="predicted"/>